<keyword evidence="2" id="KW-0472">Membrane</keyword>
<gene>
    <name evidence="4" type="primary">ABSGL_04840.1 scaffold 6035</name>
</gene>
<organism evidence="4">
    <name type="scientific">Absidia glauca</name>
    <name type="common">Pin mould</name>
    <dbReference type="NCBI Taxonomy" id="4829"/>
    <lineage>
        <taxon>Eukaryota</taxon>
        <taxon>Fungi</taxon>
        <taxon>Fungi incertae sedis</taxon>
        <taxon>Mucoromycota</taxon>
        <taxon>Mucoromycotina</taxon>
        <taxon>Mucoromycetes</taxon>
        <taxon>Mucorales</taxon>
        <taxon>Cunninghamellaceae</taxon>
        <taxon>Absidia</taxon>
    </lineage>
</organism>
<name>A0A168MUM8_ABSGL</name>
<dbReference type="AlphaFoldDB" id="A0A168MUM8"/>
<dbReference type="GO" id="GO:0016020">
    <property type="term" value="C:membrane"/>
    <property type="evidence" value="ECO:0007669"/>
    <property type="project" value="TreeGrafter"/>
</dbReference>
<proteinExistence type="inferred from homology"/>
<keyword evidence="5" id="KW-1185">Reference proteome</keyword>
<evidence type="ECO:0000256" key="1">
    <source>
        <dbReference type="ARBA" id="ARBA00038357"/>
    </source>
</evidence>
<evidence type="ECO:0000313" key="5">
    <source>
        <dbReference type="Proteomes" id="UP000078561"/>
    </source>
</evidence>
<dbReference type="Gene3D" id="3.10.120.10">
    <property type="entry name" value="Cytochrome b5-like heme/steroid binding domain"/>
    <property type="match status" value="1"/>
</dbReference>
<dbReference type="InterPro" id="IPR001199">
    <property type="entry name" value="Cyt_B5-like_heme/steroid-bd"/>
</dbReference>
<dbReference type="OrthoDB" id="10257697at2759"/>
<dbReference type="OMA" id="WTWGYRG"/>
<dbReference type="InParanoid" id="A0A168MUM8"/>
<feature type="transmembrane region" description="Helical" evidence="2">
    <location>
        <begin position="44"/>
        <end position="62"/>
    </location>
</feature>
<keyword evidence="2" id="KW-0812">Transmembrane</keyword>
<dbReference type="SUPFAM" id="SSF55856">
    <property type="entry name" value="Cytochrome b5-like heme/steroid binding domain"/>
    <property type="match status" value="1"/>
</dbReference>
<keyword evidence="2" id="KW-1133">Transmembrane helix</keyword>
<dbReference type="EMBL" id="LT552594">
    <property type="protein sequence ID" value="SAL99239.1"/>
    <property type="molecule type" value="Genomic_DNA"/>
</dbReference>
<dbReference type="Pfam" id="PF00173">
    <property type="entry name" value="Cyt-b5"/>
    <property type="match status" value="1"/>
</dbReference>
<dbReference type="InterPro" id="IPR050577">
    <property type="entry name" value="MAPR/NEUFC/NENF-like"/>
</dbReference>
<accession>A0A168MUM8</accession>
<dbReference type="PANTHER" id="PTHR10281:SF76">
    <property type="entry name" value="CALCUTTA CUP-RELATED"/>
    <property type="match status" value="1"/>
</dbReference>
<reference evidence="4" key="1">
    <citation type="submission" date="2016-04" db="EMBL/GenBank/DDBJ databases">
        <authorList>
            <person name="Evans L.H."/>
            <person name="Alamgir A."/>
            <person name="Owens N."/>
            <person name="Weber N.D."/>
            <person name="Virtaneva K."/>
            <person name="Barbian K."/>
            <person name="Babar A."/>
            <person name="Rosenke K."/>
        </authorList>
    </citation>
    <scope>NUCLEOTIDE SEQUENCE [LARGE SCALE GENOMIC DNA]</scope>
    <source>
        <strain evidence="4">CBS 101.48</strain>
    </source>
</reference>
<dbReference type="InterPro" id="IPR036400">
    <property type="entry name" value="Cyt_B5-like_heme/steroid_sf"/>
</dbReference>
<feature type="domain" description="Cytochrome b5 heme-binding" evidence="3">
    <location>
        <begin position="87"/>
        <end position="184"/>
    </location>
</feature>
<evidence type="ECO:0000259" key="3">
    <source>
        <dbReference type="SMART" id="SM01117"/>
    </source>
</evidence>
<dbReference type="Proteomes" id="UP000078561">
    <property type="component" value="Unassembled WGS sequence"/>
</dbReference>
<dbReference type="PANTHER" id="PTHR10281">
    <property type="entry name" value="MEMBRANE-ASSOCIATED PROGESTERONE RECEPTOR COMPONENT-RELATED"/>
    <property type="match status" value="1"/>
</dbReference>
<dbReference type="GO" id="GO:0012505">
    <property type="term" value="C:endomembrane system"/>
    <property type="evidence" value="ECO:0007669"/>
    <property type="project" value="TreeGrafter"/>
</dbReference>
<sequence>MSPTQRRKPQTDTDDHTTVLKATPTSVKAKDNGLTFGKVVKTGIIALGWVVAFFFLGSYLLTESWTWGYRGKWTNLHTYLPAKQLVFTEKELLQYDGSNPNLPIYLAVDGDVFDVTKGRGWYGFGGSYGHFSGKDAARAYVTGCFEDHLTHDLRGLSAAQLKGVAHWKSFYANHHTYYKIGTVIHPPLDDSTPIPPPCRQAVGQKP</sequence>
<comment type="similarity">
    <text evidence="1">Belongs to the cytochrome b5 family. MAPR subfamily.</text>
</comment>
<dbReference type="SMART" id="SM01117">
    <property type="entry name" value="Cyt-b5"/>
    <property type="match status" value="1"/>
</dbReference>
<evidence type="ECO:0000313" key="4">
    <source>
        <dbReference type="EMBL" id="SAL99239.1"/>
    </source>
</evidence>
<evidence type="ECO:0000256" key="2">
    <source>
        <dbReference type="SAM" id="Phobius"/>
    </source>
</evidence>
<protein>
    <recommendedName>
        <fullName evidence="3">Cytochrome b5 heme-binding domain-containing protein</fullName>
    </recommendedName>
</protein>